<dbReference type="GO" id="GO:0016491">
    <property type="term" value="F:oxidoreductase activity"/>
    <property type="evidence" value="ECO:0007669"/>
    <property type="project" value="UniProtKB-KW"/>
</dbReference>
<dbReference type="PANTHER" id="PTHR48105">
    <property type="entry name" value="THIOREDOXIN REDUCTASE 1-RELATED-RELATED"/>
    <property type="match status" value="1"/>
</dbReference>
<protein>
    <submittedName>
        <fullName evidence="4">Thioredoxin reductase (NADPH)</fullName>
    </submittedName>
</protein>
<reference evidence="4 5" key="1">
    <citation type="submission" date="2018-08" db="EMBL/GenBank/DDBJ databases">
        <title>Genomic Encyclopedia of Type Strains, Phase IV (KMG-IV): sequencing the most valuable type-strain genomes for metagenomic binning, comparative biology and taxonomic classification.</title>
        <authorList>
            <person name="Goeker M."/>
        </authorList>
    </citation>
    <scope>NUCLEOTIDE SEQUENCE [LARGE SCALE GENOMIC DNA]</scope>
    <source>
        <strain evidence="4 5">DSM 23923</strain>
    </source>
</reference>
<evidence type="ECO:0000259" key="3">
    <source>
        <dbReference type="Pfam" id="PF07992"/>
    </source>
</evidence>
<dbReference type="Proteomes" id="UP000256388">
    <property type="component" value="Unassembled WGS sequence"/>
</dbReference>
<dbReference type="SUPFAM" id="SSF51905">
    <property type="entry name" value="FAD/NAD(P)-binding domain"/>
    <property type="match status" value="1"/>
</dbReference>
<dbReference type="AlphaFoldDB" id="A0A347ZRQ3"/>
<dbReference type="PRINTS" id="PR00469">
    <property type="entry name" value="PNDRDTASEII"/>
</dbReference>
<dbReference type="EMBL" id="QUMS01000001">
    <property type="protein sequence ID" value="REG11462.1"/>
    <property type="molecule type" value="Genomic_DNA"/>
</dbReference>
<keyword evidence="2" id="KW-0560">Oxidoreductase</keyword>
<name>A0A347ZRQ3_9CHLR</name>
<evidence type="ECO:0000256" key="2">
    <source>
        <dbReference type="ARBA" id="ARBA00023002"/>
    </source>
</evidence>
<dbReference type="InterPro" id="IPR050097">
    <property type="entry name" value="Ferredoxin-NADP_redctase_2"/>
</dbReference>
<dbReference type="PRINTS" id="PR00368">
    <property type="entry name" value="FADPNR"/>
</dbReference>
<evidence type="ECO:0000313" key="5">
    <source>
        <dbReference type="Proteomes" id="UP000256388"/>
    </source>
</evidence>
<organism evidence="4 5">
    <name type="scientific">Pelolinea submarina</name>
    <dbReference type="NCBI Taxonomy" id="913107"/>
    <lineage>
        <taxon>Bacteria</taxon>
        <taxon>Bacillati</taxon>
        <taxon>Chloroflexota</taxon>
        <taxon>Anaerolineae</taxon>
        <taxon>Anaerolineales</taxon>
        <taxon>Anaerolineaceae</taxon>
        <taxon>Pelolinea</taxon>
    </lineage>
</organism>
<sequence>MTTDMNDSNLYDVVIIGGGPAGATAALYTARAGLKTLVLDKGLTAGALGITGKIANYPGLTEPISGAELLERMRSQAKSFGAQFVTDKVIGVVLNEEEKMVFGNQGTYYSQAVIVATGSLGRGTRIKGEEELLGKGVSYCATCDAAFFKDQDVMVAGSSDEAIDEALYLTRFASRVHFLCPREDLKAPQELIDELLANPKVDLHCNTTLLEIIGTEQVEAVRFQPKGQTEETLPIKGAFVYLQGGRPITDFLQDQLELNEGGCVVVDKEFQTAIPGVYAVGDVLCNHVKQVVIAAGEGAVAGMALEKALRGRRKIVVDWAK</sequence>
<evidence type="ECO:0000256" key="1">
    <source>
        <dbReference type="ARBA" id="ARBA00022630"/>
    </source>
</evidence>
<comment type="caution">
    <text evidence="4">The sequence shown here is derived from an EMBL/GenBank/DDBJ whole genome shotgun (WGS) entry which is preliminary data.</text>
</comment>
<proteinExistence type="predicted"/>
<keyword evidence="5" id="KW-1185">Reference proteome</keyword>
<dbReference type="Gene3D" id="3.50.50.60">
    <property type="entry name" value="FAD/NAD(P)-binding domain"/>
    <property type="match status" value="2"/>
</dbReference>
<accession>A0A347ZRQ3</accession>
<gene>
    <name evidence="4" type="ORF">DFR64_1349</name>
</gene>
<dbReference type="InterPro" id="IPR036188">
    <property type="entry name" value="FAD/NAD-bd_sf"/>
</dbReference>
<dbReference type="RefSeq" id="WP_198418411.1">
    <property type="nucleotide sequence ID" value="NZ_AP018437.1"/>
</dbReference>
<dbReference type="InterPro" id="IPR023753">
    <property type="entry name" value="FAD/NAD-binding_dom"/>
</dbReference>
<evidence type="ECO:0000313" key="4">
    <source>
        <dbReference type="EMBL" id="REG11462.1"/>
    </source>
</evidence>
<keyword evidence="1" id="KW-0285">Flavoprotein</keyword>
<dbReference type="Pfam" id="PF07992">
    <property type="entry name" value="Pyr_redox_2"/>
    <property type="match status" value="1"/>
</dbReference>
<feature type="domain" description="FAD/NAD(P)-binding" evidence="3">
    <location>
        <begin position="11"/>
        <end position="298"/>
    </location>
</feature>